<evidence type="ECO:0000313" key="2">
    <source>
        <dbReference type="Proteomes" id="UP000006163"/>
    </source>
</evidence>
<name>C0R8W2_BORVA</name>
<keyword evidence="2" id="KW-1185">Reference proteome</keyword>
<dbReference type="EMBL" id="CP001439">
    <property type="protein sequence ID" value="ACN52901.1"/>
    <property type="molecule type" value="Genomic_DNA"/>
</dbReference>
<gene>
    <name evidence="1" type="ORF">BVAVS116_D0007</name>
</gene>
<sequence>MTSLEPKKTAVNTESMLCDVKINKKNNFYRKLSLSYVKSY</sequence>
<proteinExistence type="predicted"/>
<reference evidence="1 2" key="1">
    <citation type="journal article" date="2012" name="J. Bacteriol.">
        <title>Whole-Genome Sequences of Borrelia bissettii, Borrelia valaisiana, and Borrelia spielmanii.</title>
        <authorList>
            <person name="Schutzer S.E."/>
            <person name="Fraser-Liggett C.M."/>
            <person name="Qiu W.G."/>
            <person name="Kraiczy P."/>
            <person name="Mongodin E.F."/>
            <person name="Dunn J.J."/>
            <person name="Luft B.J."/>
            <person name="Casjens S.R."/>
        </authorList>
    </citation>
    <scope>NUCLEOTIDE SEQUENCE [LARGE SCALE GENOMIC DNA]</scope>
    <source>
        <strain evidence="1 2">VS116</strain>
        <plasmid evidence="1">VS116_lp17</plasmid>
    </source>
</reference>
<evidence type="ECO:0000313" key="1">
    <source>
        <dbReference type="EMBL" id="ACN52901.1"/>
    </source>
</evidence>
<keyword evidence="1" id="KW-0614">Plasmid</keyword>
<geneLocation type="plasmid" evidence="1 2">
    <name>VS116_lp17</name>
</geneLocation>
<protein>
    <submittedName>
        <fullName evidence="1">Uncharacterized protein</fullName>
    </submittedName>
</protein>
<dbReference type="AlphaFoldDB" id="C0R8W2"/>
<dbReference type="Proteomes" id="UP000006163">
    <property type="component" value="Plasmid VS116_lp17"/>
</dbReference>
<accession>C0R8W2</accession>
<dbReference type="HOGENOM" id="CLU_3285899_0_0_12"/>
<organism evidence="1 2">
    <name type="scientific">Borreliella valaisiana VS116</name>
    <dbReference type="NCBI Taxonomy" id="445987"/>
    <lineage>
        <taxon>Bacteria</taxon>
        <taxon>Pseudomonadati</taxon>
        <taxon>Spirochaetota</taxon>
        <taxon>Spirochaetia</taxon>
        <taxon>Spirochaetales</taxon>
        <taxon>Borreliaceae</taxon>
        <taxon>Borreliella</taxon>
    </lineage>
</organism>